<feature type="region of interest" description="Disordered" evidence="6">
    <location>
        <begin position="16"/>
        <end position="39"/>
    </location>
</feature>
<dbReference type="GO" id="GO:0003723">
    <property type="term" value="F:RNA binding"/>
    <property type="evidence" value="ECO:0007669"/>
    <property type="project" value="TreeGrafter"/>
</dbReference>
<dbReference type="InterPro" id="IPR038526">
    <property type="entry name" value="Ribosomal_eL22_sf"/>
</dbReference>
<dbReference type="AlphaFoldDB" id="A0A1B6EMB6"/>
<dbReference type="GO" id="GO:0003735">
    <property type="term" value="F:structural constituent of ribosome"/>
    <property type="evidence" value="ECO:0007669"/>
    <property type="project" value="InterPro"/>
</dbReference>
<name>A0A1B6EMB6_9HEMI</name>
<dbReference type="GO" id="GO:1990904">
    <property type="term" value="C:ribonucleoprotein complex"/>
    <property type="evidence" value="ECO:0007669"/>
    <property type="project" value="UniProtKB-KW"/>
</dbReference>
<accession>A0A1B6EMB6</accession>
<evidence type="ECO:0000313" key="7">
    <source>
        <dbReference type="EMBL" id="JAS39070.1"/>
    </source>
</evidence>
<evidence type="ECO:0000256" key="1">
    <source>
        <dbReference type="ARBA" id="ARBA00007817"/>
    </source>
</evidence>
<evidence type="ECO:0000256" key="2">
    <source>
        <dbReference type="ARBA" id="ARBA00022980"/>
    </source>
</evidence>
<dbReference type="PANTHER" id="PTHR10064:SF0">
    <property type="entry name" value="FI24544P1-RELATED"/>
    <property type="match status" value="1"/>
</dbReference>
<proteinExistence type="inferred from homology"/>
<reference evidence="7" key="1">
    <citation type="submission" date="2015-11" db="EMBL/GenBank/DDBJ databases">
        <title>De novo transcriptome assembly of four potential Pierce s Disease insect vectors from Arizona vineyards.</title>
        <authorList>
            <person name="Tassone E.E."/>
        </authorList>
    </citation>
    <scope>NUCLEOTIDE SEQUENCE</scope>
</reference>
<dbReference type="Gene3D" id="3.30.1360.210">
    <property type="match status" value="1"/>
</dbReference>
<comment type="similarity">
    <text evidence="1">Belongs to the eukaryotic ribosomal protein eL22 family.</text>
</comment>
<dbReference type="GO" id="GO:0002181">
    <property type="term" value="P:cytoplasmic translation"/>
    <property type="evidence" value="ECO:0007669"/>
    <property type="project" value="TreeGrafter"/>
</dbReference>
<organism evidence="7">
    <name type="scientific">Cuerna arida</name>
    <dbReference type="NCBI Taxonomy" id="1464854"/>
    <lineage>
        <taxon>Eukaryota</taxon>
        <taxon>Metazoa</taxon>
        <taxon>Ecdysozoa</taxon>
        <taxon>Arthropoda</taxon>
        <taxon>Hexapoda</taxon>
        <taxon>Insecta</taxon>
        <taxon>Pterygota</taxon>
        <taxon>Neoptera</taxon>
        <taxon>Paraneoptera</taxon>
        <taxon>Hemiptera</taxon>
        <taxon>Auchenorrhyncha</taxon>
        <taxon>Membracoidea</taxon>
        <taxon>Cicadellidae</taxon>
        <taxon>Cicadellinae</taxon>
        <taxon>Proconiini</taxon>
        <taxon>Cuerna</taxon>
    </lineage>
</organism>
<dbReference type="EMBL" id="GECZ01030699">
    <property type="protein sequence ID" value="JAS39070.1"/>
    <property type="molecule type" value="Transcribed_RNA"/>
</dbReference>
<evidence type="ECO:0000256" key="3">
    <source>
        <dbReference type="ARBA" id="ARBA00023274"/>
    </source>
</evidence>
<keyword evidence="3" id="KW-0687">Ribonucleoprotein</keyword>
<dbReference type="GO" id="GO:0005840">
    <property type="term" value="C:ribosome"/>
    <property type="evidence" value="ECO:0007669"/>
    <property type="project" value="UniProtKB-KW"/>
</dbReference>
<gene>
    <name evidence="7" type="ORF">g.48803</name>
</gene>
<dbReference type="FunFam" id="3.30.1360.210:FF:000001">
    <property type="entry name" value="60S ribosomal protein L22 1"/>
    <property type="match status" value="1"/>
</dbReference>
<dbReference type="PANTHER" id="PTHR10064">
    <property type="entry name" value="60S RIBOSOMAL PROTEIN L22"/>
    <property type="match status" value="1"/>
</dbReference>
<dbReference type="Pfam" id="PF01776">
    <property type="entry name" value="Ribosomal_L22e"/>
    <property type="match status" value="1"/>
</dbReference>
<evidence type="ECO:0000256" key="5">
    <source>
        <dbReference type="ARBA" id="ARBA00041214"/>
    </source>
</evidence>
<dbReference type="InterPro" id="IPR002671">
    <property type="entry name" value="Ribosomal_eL22"/>
</dbReference>
<protein>
    <recommendedName>
        <fullName evidence="4">Large ribosomal subunit protein eL22</fullName>
    </recommendedName>
    <alternativeName>
        <fullName evidence="5">60S ribosomal protein L22</fullName>
    </alternativeName>
</protein>
<evidence type="ECO:0000256" key="6">
    <source>
        <dbReference type="SAM" id="MobiDB-lite"/>
    </source>
</evidence>
<sequence>MKKTLLAATEKIASAFRPSTAAKSSENKTKKAPAAKTTATAGKKLATNFKKGANATKKPYVAGKKPAFAAQKKTGAKKPVAKKISGKKGQAVVRGKSMRHKKRTIVFSIVCTHPVEDDIMDIHHFEKFISERFKVANKTNNFKNSVRISCDAKRVNISTDIVFSKRYLKYLTKKYLKKNKLRDWIRVVSSSPHSYELRYFQINNQDSDEEEDYMQ</sequence>
<evidence type="ECO:0000256" key="4">
    <source>
        <dbReference type="ARBA" id="ARBA00040613"/>
    </source>
</evidence>
<keyword evidence="2" id="KW-0689">Ribosomal protein</keyword>
<dbReference type="GO" id="GO:0005737">
    <property type="term" value="C:cytoplasm"/>
    <property type="evidence" value="ECO:0007669"/>
    <property type="project" value="UniProtKB-ARBA"/>
</dbReference>